<evidence type="ECO:0000313" key="3">
    <source>
        <dbReference type="EMBL" id="KAH6890004.1"/>
    </source>
</evidence>
<sequence length="454" mass="48623">MASLPTSQQLAEWLANHKNDLVGAALAVISNDGQIESATIGRLCIDKGKVVNTSTPFMLGSICKVLTATLVLQLVEQGKIGLDDSIVKWLPETKRLYPRSNPEASIRQILGHTGGLVDLFEPVKDLDDAVAKLAAQGLVANPGEIVSYSNAGYMLLGALLERITACDWKSMLRSRILDPLQPQPIGVVVDTETKKSEPGKSAASVDPPPAEDPPVAEDHVRSPDGTFTQQLMWPRFSGLFAAAGTVTAASVIDSAALLRGVLWGNILTLSSRREMAALQYRLPGPSLWCEGWGLGWSVVDAGRGLLGHMGGSSTFMLGSREMGKGVVFLSNTANGALVGRQLALRALGFEETQIPAMIRTPIMDGNPVDKFRGRYGIPVFFCDILASDDEPGNLLVKSSLEQGETAALQHVSGSTFIGALMSIPTEFTFVFRPGDTEARYLHAGFRALTRIPDN</sequence>
<name>A0A9P8W4K9_9HYPO</name>
<evidence type="ECO:0000259" key="2">
    <source>
        <dbReference type="Pfam" id="PF00144"/>
    </source>
</evidence>
<dbReference type="InterPro" id="IPR001466">
    <property type="entry name" value="Beta-lactam-related"/>
</dbReference>
<evidence type="ECO:0000313" key="4">
    <source>
        <dbReference type="Proteomes" id="UP000777438"/>
    </source>
</evidence>
<reference evidence="3 4" key="1">
    <citation type="journal article" date="2021" name="Nat. Commun.">
        <title>Genetic determinants of endophytism in the Arabidopsis root mycobiome.</title>
        <authorList>
            <person name="Mesny F."/>
            <person name="Miyauchi S."/>
            <person name="Thiergart T."/>
            <person name="Pickel B."/>
            <person name="Atanasova L."/>
            <person name="Karlsson M."/>
            <person name="Huettel B."/>
            <person name="Barry K.W."/>
            <person name="Haridas S."/>
            <person name="Chen C."/>
            <person name="Bauer D."/>
            <person name="Andreopoulos W."/>
            <person name="Pangilinan J."/>
            <person name="LaButti K."/>
            <person name="Riley R."/>
            <person name="Lipzen A."/>
            <person name="Clum A."/>
            <person name="Drula E."/>
            <person name="Henrissat B."/>
            <person name="Kohler A."/>
            <person name="Grigoriev I.V."/>
            <person name="Martin F.M."/>
            <person name="Hacquard S."/>
        </authorList>
    </citation>
    <scope>NUCLEOTIDE SEQUENCE [LARGE SCALE GENOMIC DNA]</scope>
    <source>
        <strain evidence="3 4">MPI-CAGE-CH-0241</strain>
    </source>
</reference>
<dbReference type="EMBL" id="JAGPYM010000010">
    <property type="protein sequence ID" value="KAH6890004.1"/>
    <property type="molecule type" value="Genomic_DNA"/>
</dbReference>
<dbReference type="Proteomes" id="UP000777438">
    <property type="component" value="Unassembled WGS sequence"/>
</dbReference>
<evidence type="ECO:0000256" key="1">
    <source>
        <dbReference type="SAM" id="MobiDB-lite"/>
    </source>
</evidence>
<proteinExistence type="predicted"/>
<dbReference type="Gene3D" id="3.40.710.10">
    <property type="entry name" value="DD-peptidase/beta-lactamase superfamily"/>
    <property type="match status" value="1"/>
</dbReference>
<feature type="region of interest" description="Disordered" evidence="1">
    <location>
        <begin position="189"/>
        <end position="222"/>
    </location>
</feature>
<dbReference type="PANTHER" id="PTHR43283:SF3">
    <property type="entry name" value="BETA-LACTAMASE FAMILY PROTEIN (AFU_ORTHOLOGUE AFUA_5G07500)"/>
    <property type="match status" value="1"/>
</dbReference>
<dbReference type="InterPro" id="IPR012338">
    <property type="entry name" value="Beta-lactam/transpept-like"/>
</dbReference>
<keyword evidence="4" id="KW-1185">Reference proteome</keyword>
<feature type="domain" description="Beta-lactamase-related" evidence="2">
    <location>
        <begin position="19"/>
        <end position="336"/>
    </location>
</feature>
<dbReference type="InterPro" id="IPR050789">
    <property type="entry name" value="Diverse_Enzym_Activities"/>
</dbReference>
<comment type="caution">
    <text evidence="3">The sequence shown here is derived from an EMBL/GenBank/DDBJ whole genome shotgun (WGS) entry which is preliminary data.</text>
</comment>
<dbReference type="Pfam" id="PF00144">
    <property type="entry name" value="Beta-lactamase"/>
    <property type="match status" value="1"/>
</dbReference>
<dbReference type="AlphaFoldDB" id="A0A9P8W4K9"/>
<accession>A0A9P8W4K9</accession>
<protein>
    <submittedName>
        <fullName evidence="3">Beta-lactamase/transpeptidase-like protein</fullName>
    </submittedName>
</protein>
<dbReference type="SUPFAM" id="SSF56601">
    <property type="entry name" value="beta-lactamase/transpeptidase-like"/>
    <property type="match status" value="1"/>
</dbReference>
<organism evidence="3 4">
    <name type="scientific">Thelonectria olida</name>
    <dbReference type="NCBI Taxonomy" id="1576542"/>
    <lineage>
        <taxon>Eukaryota</taxon>
        <taxon>Fungi</taxon>
        <taxon>Dikarya</taxon>
        <taxon>Ascomycota</taxon>
        <taxon>Pezizomycotina</taxon>
        <taxon>Sordariomycetes</taxon>
        <taxon>Hypocreomycetidae</taxon>
        <taxon>Hypocreales</taxon>
        <taxon>Nectriaceae</taxon>
        <taxon>Thelonectria</taxon>
    </lineage>
</organism>
<dbReference type="PANTHER" id="PTHR43283">
    <property type="entry name" value="BETA-LACTAMASE-RELATED"/>
    <property type="match status" value="1"/>
</dbReference>
<dbReference type="OrthoDB" id="5094220at2759"/>
<gene>
    <name evidence="3" type="ORF">B0T10DRAFT_561554</name>
</gene>